<reference evidence="1 2" key="1">
    <citation type="submission" date="2018-12" db="EMBL/GenBank/DDBJ databases">
        <title>Draft genome sequence of Xylaria grammica IHI A82.</title>
        <authorList>
            <person name="Buettner E."/>
            <person name="Kellner H."/>
        </authorList>
    </citation>
    <scope>NUCLEOTIDE SEQUENCE [LARGE SCALE GENOMIC DNA]</scope>
    <source>
        <strain evidence="1 2">IHI A82</strain>
    </source>
</reference>
<evidence type="ECO:0000313" key="2">
    <source>
        <dbReference type="Proteomes" id="UP000286045"/>
    </source>
</evidence>
<comment type="caution">
    <text evidence="1">The sequence shown here is derived from an EMBL/GenBank/DDBJ whole genome shotgun (WGS) entry which is preliminary data.</text>
</comment>
<name>A0A439CRL6_9PEZI</name>
<dbReference type="AlphaFoldDB" id="A0A439CRL6"/>
<gene>
    <name evidence="1" type="ORF">EKO27_g10293</name>
</gene>
<evidence type="ECO:0008006" key="3">
    <source>
        <dbReference type="Google" id="ProtNLM"/>
    </source>
</evidence>
<dbReference type="Gene3D" id="3.40.50.300">
    <property type="entry name" value="P-loop containing nucleotide triphosphate hydrolases"/>
    <property type="match status" value="1"/>
</dbReference>
<dbReference type="Proteomes" id="UP000286045">
    <property type="component" value="Unassembled WGS sequence"/>
</dbReference>
<dbReference type="InterPro" id="IPR027417">
    <property type="entry name" value="P-loop_NTPase"/>
</dbReference>
<proteinExistence type="predicted"/>
<dbReference type="PANTHER" id="PTHR48419:SF1">
    <property type="entry name" value="SULFOTRANSFERASE DOMAIN-CONTAINING PROTEIN"/>
    <property type="match status" value="1"/>
</dbReference>
<keyword evidence="2" id="KW-1185">Reference proteome</keyword>
<dbReference type="SUPFAM" id="SSF52540">
    <property type="entry name" value="P-loop containing nucleoside triphosphate hydrolases"/>
    <property type="match status" value="1"/>
</dbReference>
<dbReference type="EMBL" id="RYZI01000514">
    <property type="protein sequence ID" value="RWA04816.1"/>
    <property type="molecule type" value="Genomic_DNA"/>
</dbReference>
<dbReference type="STRING" id="363999.A0A439CRL6"/>
<dbReference type="InterPro" id="IPR053226">
    <property type="entry name" value="Pyrrolopyrazine_biosynth_F"/>
</dbReference>
<evidence type="ECO:0000313" key="1">
    <source>
        <dbReference type="EMBL" id="RWA04816.1"/>
    </source>
</evidence>
<organism evidence="1 2">
    <name type="scientific">Xylaria grammica</name>
    <dbReference type="NCBI Taxonomy" id="363999"/>
    <lineage>
        <taxon>Eukaryota</taxon>
        <taxon>Fungi</taxon>
        <taxon>Dikarya</taxon>
        <taxon>Ascomycota</taxon>
        <taxon>Pezizomycotina</taxon>
        <taxon>Sordariomycetes</taxon>
        <taxon>Xylariomycetidae</taxon>
        <taxon>Xylariales</taxon>
        <taxon>Xylariaceae</taxon>
        <taxon>Xylaria</taxon>
    </lineage>
</organism>
<dbReference type="PANTHER" id="PTHR48419">
    <property type="entry name" value="SULFOTRANSFERASE DOMAIN-CONTAINING PROTEIN"/>
    <property type="match status" value="1"/>
</dbReference>
<accession>A0A439CRL6</accession>
<protein>
    <recommendedName>
        <fullName evidence="3">Sulfotransferase domain-containing protein</fullName>
    </recommendedName>
</protein>
<sequence>MTVDIVPPKRRYWLLTMPRTASNMLVRILNLDEQGVRPAYHGGYFFFPSMLARLSLYNKEGQWAPEDRAKVGQGVTKSFDALQDYLEAAEENDEKVFVKEHISFLNDIHYEFEHMYGPIPDEDGPSQPAPARGFAETTRSPLNRTALSDEFLKTWHPTFLIRHPAMMFPSLYRTAQSDIELYGTRRAKKEPFEVEATMEFVRSLYDFYRGYFGKDSQWPLVLDADDVISYPELVMKYAGLVGLDPATLMFSWEKTSPGEIEKMNHAMKVMLGSINASTGVDKKKLAGNVDIDTEAEKWRAEFGEEGGRKLERWVRDAMPHYEYLRERRLTLG</sequence>